<evidence type="ECO:0000313" key="2">
    <source>
        <dbReference type="EMBL" id="MBE9040807.1"/>
    </source>
</evidence>
<feature type="region of interest" description="Disordered" evidence="1">
    <location>
        <begin position="56"/>
        <end position="78"/>
    </location>
</feature>
<reference evidence="2" key="1">
    <citation type="submission" date="2020-10" db="EMBL/GenBank/DDBJ databases">
        <authorList>
            <person name="Castelo-Branco R."/>
            <person name="Eusebio N."/>
            <person name="Adriana R."/>
            <person name="Vieira A."/>
            <person name="Brugerolle De Fraissinette N."/>
            <person name="Rezende De Castro R."/>
            <person name="Schneider M.P."/>
            <person name="Vasconcelos V."/>
            <person name="Leao P.N."/>
        </authorList>
    </citation>
    <scope>NUCLEOTIDE SEQUENCE</scope>
    <source>
        <strain evidence="2">LEGE 11467</strain>
    </source>
</reference>
<dbReference type="Proteomes" id="UP000621799">
    <property type="component" value="Unassembled WGS sequence"/>
</dbReference>
<sequence>MEYRNGSPIIAIAPWAIAGFCALLTPLPSSALTRQSIDGRVRPPFWNRTSTATVVSSHPVHSGTPQADSTDSSSPPSPMFDAIATYSTTLITSGDPVDIYYPDPTTLGNEPQTFPIALFLQGANVDKAYYAQYASTVARYGFIVVVPNHRTSILGRAALFAQVSQVSEALASLRMTRKGAPFAEMMDAEKLVLLGHSHGGMMGLDAIRGACDVPFCVGEYSIPEELVAAAFFGTFLWEDGEYLSIDNADVPIALIAGSRDSLITPQETLGTYKQIYNPPKVFVLLKGSNHYGITDMDTPPGSPQELSRPTLEQSTAIETIARWSALFLRAHALDDRAAFDYIYNSKTYQDTNVKVISQP</sequence>
<comment type="caution">
    <text evidence="2">The sequence shown here is derived from an EMBL/GenBank/DDBJ whole genome shotgun (WGS) entry which is preliminary data.</text>
</comment>
<evidence type="ECO:0000256" key="1">
    <source>
        <dbReference type="SAM" id="MobiDB-lite"/>
    </source>
</evidence>
<protein>
    <recommendedName>
        <fullName evidence="4">Chlorophyllase</fullName>
    </recommendedName>
</protein>
<evidence type="ECO:0008006" key="4">
    <source>
        <dbReference type="Google" id="ProtNLM"/>
    </source>
</evidence>
<proteinExistence type="predicted"/>
<dbReference type="RefSeq" id="WP_264321046.1">
    <property type="nucleotide sequence ID" value="NZ_JADEXN010000120.1"/>
</dbReference>
<dbReference type="InterPro" id="IPR017395">
    <property type="entry name" value="Chlorophyllase-like"/>
</dbReference>
<dbReference type="EMBL" id="JADEXN010000120">
    <property type="protein sequence ID" value="MBE9040807.1"/>
    <property type="molecule type" value="Genomic_DNA"/>
</dbReference>
<dbReference type="PANTHER" id="PTHR33428">
    <property type="entry name" value="CHLOROPHYLLASE-2, CHLOROPLASTIC"/>
    <property type="match status" value="1"/>
</dbReference>
<dbReference type="Gene3D" id="3.40.50.1820">
    <property type="entry name" value="alpha/beta hydrolase"/>
    <property type="match status" value="1"/>
</dbReference>
<keyword evidence="3" id="KW-1185">Reference proteome</keyword>
<evidence type="ECO:0000313" key="3">
    <source>
        <dbReference type="Proteomes" id="UP000621799"/>
    </source>
</evidence>
<dbReference type="SUPFAM" id="SSF53474">
    <property type="entry name" value="alpha/beta-Hydrolases"/>
    <property type="match status" value="1"/>
</dbReference>
<dbReference type="PANTHER" id="PTHR33428:SF14">
    <property type="entry name" value="CARBOXYLESTERASE TYPE B DOMAIN-CONTAINING PROTEIN"/>
    <property type="match status" value="1"/>
</dbReference>
<organism evidence="2 3">
    <name type="scientific">Zarconia navalis LEGE 11467</name>
    <dbReference type="NCBI Taxonomy" id="1828826"/>
    <lineage>
        <taxon>Bacteria</taxon>
        <taxon>Bacillati</taxon>
        <taxon>Cyanobacteriota</taxon>
        <taxon>Cyanophyceae</taxon>
        <taxon>Oscillatoriophycideae</taxon>
        <taxon>Oscillatoriales</taxon>
        <taxon>Oscillatoriales incertae sedis</taxon>
        <taxon>Zarconia</taxon>
        <taxon>Zarconia navalis</taxon>
    </lineage>
</organism>
<dbReference type="Pfam" id="PF07224">
    <property type="entry name" value="Chlorophyllase"/>
    <property type="match status" value="1"/>
</dbReference>
<gene>
    <name evidence="2" type="ORF">IQ235_08450</name>
</gene>
<accession>A0A928Z6V8</accession>
<name>A0A928Z6V8_9CYAN</name>
<dbReference type="InterPro" id="IPR029058">
    <property type="entry name" value="AB_hydrolase_fold"/>
</dbReference>
<dbReference type="AlphaFoldDB" id="A0A928Z6V8"/>